<reference evidence="1 2" key="1">
    <citation type="submission" date="2019-03" db="EMBL/GenBank/DDBJ databases">
        <title>Genomic Encyclopedia of Type Strains, Phase IV (KMG-IV): sequencing the most valuable type-strain genomes for metagenomic binning, comparative biology and taxonomic classification.</title>
        <authorList>
            <person name="Goeker M."/>
        </authorList>
    </citation>
    <scope>NUCLEOTIDE SEQUENCE [LARGE SCALE GENOMIC DNA]</scope>
    <source>
        <strain evidence="1 2">DSM 45934</strain>
    </source>
</reference>
<keyword evidence="2" id="KW-1185">Reference proteome</keyword>
<accession>A0A4R2IU50</accession>
<name>A0A4R2IU50_9PSEU</name>
<dbReference type="OrthoDB" id="9797456at2"/>
<evidence type="ECO:0000313" key="2">
    <source>
        <dbReference type="Proteomes" id="UP000295680"/>
    </source>
</evidence>
<protein>
    <submittedName>
        <fullName evidence="1">Uncharacterized protein</fullName>
    </submittedName>
</protein>
<dbReference type="AlphaFoldDB" id="A0A4R2IU50"/>
<sequence>MEPLADIVARYVDLYSQSSAHPQVRKVLLTERPLDGTDTCPQPVAMETFEPRFDQIRSTVDGRWVRLSGERLSPDGTLVLTVEHVPGRGVRDITDRDIMVNFSFPET</sequence>
<proteinExistence type="predicted"/>
<comment type="caution">
    <text evidence="1">The sequence shown here is derived from an EMBL/GenBank/DDBJ whole genome shotgun (WGS) entry which is preliminary data.</text>
</comment>
<organism evidence="1 2">
    <name type="scientific">Actinocrispum wychmicini</name>
    <dbReference type="NCBI Taxonomy" id="1213861"/>
    <lineage>
        <taxon>Bacteria</taxon>
        <taxon>Bacillati</taxon>
        <taxon>Actinomycetota</taxon>
        <taxon>Actinomycetes</taxon>
        <taxon>Pseudonocardiales</taxon>
        <taxon>Pseudonocardiaceae</taxon>
        <taxon>Actinocrispum</taxon>
    </lineage>
</organism>
<dbReference type="RefSeq" id="WP_132125194.1">
    <property type="nucleotide sequence ID" value="NZ_SLWS01000015.1"/>
</dbReference>
<evidence type="ECO:0000313" key="1">
    <source>
        <dbReference type="EMBL" id="TCO48834.1"/>
    </source>
</evidence>
<dbReference type="Proteomes" id="UP000295680">
    <property type="component" value="Unassembled WGS sequence"/>
</dbReference>
<dbReference type="EMBL" id="SLWS01000015">
    <property type="protein sequence ID" value="TCO48834.1"/>
    <property type="molecule type" value="Genomic_DNA"/>
</dbReference>
<gene>
    <name evidence="1" type="ORF">EV192_11555</name>
</gene>